<feature type="compositionally biased region" description="Polar residues" evidence="1">
    <location>
        <begin position="79"/>
        <end position="96"/>
    </location>
</feature>
<accession>A0AA38LQR9</accession>
<feature type="compositionally biased region" description="Low complexity" evidence="1">
    <location>
        <begin position="1295"/>
        <end position="1346"/>
    </location>
</feature>
<dbReference type="GeneID" id="77729188"/>
<comment type="caution">
    <text evidence="2">The sequence shown here is derived from an EMBL/GenBank/DDBJ whole genome shotgun (WGS) entry which is preliminary data.</text>
</comment>
<dbReference type="EMBL" id="JAKWFO010000008">
    <property type="protein sequence ID" value="KAI9633537.1"/>
    <property type="molecule type" value="Genomic_DNA"/>
</dbReference>
<dbReference type="Proteomes" id="UP001164286">
    <property type="component" value="Unassembled WGS sequence"/>
</dbReference>
<dbReference type="RefSeq" id="XP_052943314.1">
    <property type="nucleotide sequence ID" value="XM_053089983.1"/>
</dbReference>
<feature type="region of interest" description="Disordered" evidence="1">
    <location>
        <begin position="1"/>
        <end position="23"/>
    </location>
</feature>
<evidence type="ECO:0000313" key="3">
    <source>
        <dbReference type="Proteomes" id="UP001164286"/>
    </source>
</evidence>
<feature type="compositionally biased region" description="Pro residues" evidence="1">
    <location>
        <begin position="636"/>
        <end position="650"/>
    </location>
</feature>
<feature type="compositionally biased region" description="Basic and acidic residues" evidence="1">
    <location>
        <begin position="521"/>
        <end position="545"/>
    </location>
</feature>
<proteinExistence type="predicted"/>
<feature type="region of interest" description="Disordered" evidence="1">
    <location>
        <begin position="379"/>
        <end position="411"/>
    </location>
</feature>
<evidence type="ECO:0000256" key="1">
    <source>
        <dbReference type="SAM" id="MobiDB-lite"/>
    </source>
</evidence>
<feature type="compositionally biased region" description="Low complexity" evidence="1">
    <location>
        <begin position="820"/>
        <end position="833"/>
    </location>
</feature>
<feature type="compositionally biased region" description="Low complexity" evidence="1">
    <location>
        <begin position="1101"/>
        <end position="1128"/>
    </location>
</feature>
<feature type="compositionally biased region" description="Low complexity" evidence="1">
    <location>
        <begin position="546"/>
        <end position="562"/>
    </location>
</feature>
<feature type="compositionally biased region" description="Polar residues" evidence="1">
    <location>
        <begin position="658"/>
        <end position="669"/>
    </location>
</feature>
<feature type="compositionally biased region" description="Gly residues" evidence="1">
    <location>
        <begin position="1211"/>
        <end position="1222"/>
    </location>
</feature>
<feature type="compositionally biased region" description="Basic and acidic residues" evidence="1">
    <location>
        <begin position="255"/>
        <end position="270"/>
    </location>
</feature>
<feature type="compositionally biased region" description="Polar residues" evidence="1">
    <location>
        <begin position="574"/>
        <end position="585"/>
    </location>
</feature>
<feature type="compositionally biased region" description="Low complexity" evidence="1">
    <location>
        <begin position="384"/>
        <end position="396"/>
    </location>
</feature>
<feature type="compositionally biased region" description="Polar residues" evidence="1">
    <location>
        <begin position="288"/>
        <end position="299"/>
    </location>
</feature>
<feature type="region of interest" description="Disordered" evidence="1">
    <location>
        <begin position="455"/>
        <end position="843"/>
    </location>
</feature>
<protein>
    <submittedName>
        <fullName evidence="2">Nucleoporin nsp1</fullName>
    </submittedName>
</protein>
<name>A0AA38LQR9_9TREE</name>
<feature type="compositionally biased region" description="Polar residues" evidence="1">
    <location>
        <begin position="311"/>
        <end position="323"/>
    </location>
</feature>
<feature type="compositionally biased region" description="Polar residues" evidence="1">
    <location>
        <begin position="725"/>
        <end position="734"/>
    </location>
</feature>
<feature type="region of interest" description="Disordered" evidence="1">
    <location>
        <begin position="42"/>
        <end position="364"/>
    </location>
</feature>
<feature type="compositionally biased region" description="Basic and acidic residues" evidence="1">
    <location>
        <begin position="670"/>
        <end position="689"/>
    </location>
</feature>
<feature type="compositionally biased region" description="Basic residues" evidence="1">
    <location>
        <begin position="1396"/>
        <end position="1405"/>
    </location>
</feature>
<feature type="compositionally biased region" description="Low complexity" evidence="1">
    <location>
        <begin position="1141"/>
        <end position="1210"/>
    </location>
</feature>
<feature type="compositionally biased region" description="Polar residues" evidence="1">
    <location>
        <begin position="115"/>
        <end position="125"/>
    </location>
</feature>
<feature type="compositionally biased region" description="Polar residues" evidence="1">
    <location>
        <begin position="1280"/>
        <end position="1294"/>
    </location>
</feature>
<evidence type="ECO:0000313" key="2">
    <source>
        <dbReference type="EMBL" id="KAI9633537.1"/>
    </source>
</evidence>
<feature type="compositionally biased region" description="Basic and acidic residues" evidence="1">
    <location>
        <begin position="497"/>
        <end position="508"/>
    </location>
</feature>
<feature type="compositionally biased region" description="Low complexity" evidence="1">
    <location>
        <begin position="1223"/>
        <end position="1237"/>
    </location>
</feature>
<feature type="compositionally biased region" description="Polar residues" evidence="1">
    <location>
        <begin position="53"/>
        <end position="70"/>
    </location>
</feature>
<sequence length="1405" mass="143562">MNDHDQDYDLPSPRTNLFGAHRASTNPRLHALAKPYSRPASFHDALTVAGPSSHGQNGNTSPNKSPTKQLPSIRPSIPKSYSSSNLGMTRSGSEPSLLSGLKSMLSRPLAWLASPSRNQQAQQDRSQGKKRDSGWDEEEPGTPTEDDRDMKRLRRRSPSPTMGEYAPKPLQVTGRAVTGFMLPPLPPDVSLRPKSKQGSGSAIPPNFSRPLKSSQSMPYLDPPTSLLSPAKKRSALTRSRRVDMTGTADEEMLQEGEKKEQWSPWKESHSGRTRASLTPARYTPARNGESTDFGLQSGSPFRAPPSPLAPRQTSGMSRSATTSRLRRESTAGSDVNMDRESRGGSRAMIMNGEEDDRMNASGSKRESSVLDWYMKDRWQGGGSPSARAASSRLGSVGPAGSSSGMPPIRKGQFVWDSEKGFVRENELKAETPQNVHQNDAERILFALESMRKTPLAEARTSTSSFSSMPPDLVGSSSRSIRKAISVPLATSQAGDSARSKREKERLGEDYNVMISPYGRRKAVERDQREQRAERSRSGMDEEYRPSHSPSRSVGSRSEASSRGTSDMRSERSEASVTPSPAQTPRRSARNKRKDDAAEEPTPKPQKGRSKKAAPEPSGETPRRRTTRRGTAEKGTSPPPQPANEPAPPVPTIMETAPSPKQSTSSSTYQVREDSGPREKSSLRAKSDITKRKHESAANSRAVSPNGGRYSAREEDLPPMEELETSKIQLPSFSGISFAGLTPNPAPAASTSAAPAQSSSSGAQPAASSLTVPSGRPGPLSRFNSSRPRASSPLAGGSIVAEPESPPETGAPAPPVAKPDASGFFALGSSSSTPTNPPPLFTNIANDMRTDAAKKTGSLGIGKPSAPPAANGVPNFFGKAAPPAAAPPPAPASTPFSFGLPKADDAAKPAAPAFGFAKPAESGAGIGASVFGGTPVVIPAAKKSVTEVPPILNGTGSFFGEPAKKPAAEAVAPKAPDFSFATKSAEPAKSTFNFTPAATPALDTAGASKSPFTFGQPAAADKPAAAPAPTSSFNFNTVPAATPSLNSGSGGFSFGQPAAKAAEPAAKPAAGMFGGQPPAADASKSPPPPSSANPFGGFFGKPAEPASSAPATPAAAPAANPFAFGAPQPSTSFAFGSDASKPSGAPAGNGFGSAPPSPAAQPAFTFGSSTPTAAPAAAAPAPASPFNFGAPAAAPANGFGAAAPATAPASTGFGGGFGSGFGSGSNAAPARSAQAPASTGFGFGSSTPTQSGFGSGFGTPAAAPPTTPGGSSSFGTGFGFNQPSTTPAGTPSTFNFSANTSTPATPATAPAGSSFSFGSAAAPSPAQPFQSNGTPGGAQTAPNTPGGAPAGGFGFGAGAPANGVPRFGSPQPGAPADGGFSLGMAGDANAPGSPGRRQIKPLRRKK</sequence>
<feature type="compositionally biased region" description="Basic residues" evidence="1">
    <location>
        <begin position="230"/>
        <end position="239"/>
    </location>
</feature>
<organism evidence="2 3">
    <name type="scientific">Dioszegia hungarica</name>
    <dbReference type="NCBI Taxonomy" id="4972"/>
    <lineage>
        <taxon>Eukaryota</taxon>
        <taxon>Fungi</taxon>
        <taxon>Dikarya</taxon>
        <taxon>Basidiomycota</taxon>
        <taxon>Agaricomycotina</taxon>
        <taxon>Tremellomycetes</taxon>
        <taxon>Tremellales</taxon>
        <taxon>Bulleribasidiaceae</taxon>
        <taxon>Dioszegia</taxon>
    </lineage>
</organism>
<reference evidence="2" key="1">
    <citation type="journal article" date="2022" name="G3 (Bethesda)">
        <title>High quality genome of the basidiomycete yeast Dioszegia hungarica PDD-24b-2 isolated from cloud water.</title>
        <authorList>
            <person name="Jarrige D."/>
            <person name="Haridas S."/>
            <person name="Bleykasten-Grosshans C."/>
            <person name="Joly M."/>
            <person name="Nadalig T."/>
            <person name="Sancelme M."/>
            <person name="Vuilleumier S."/>
            <person name="Grigoriev I.V."/>
            <person name="Amato P."/>
            <person name="Bringel F."/>
        </authorList>
    </citation>
    <scope>NUCLEOTIDE SEQUENCE</scope>
    <source>
        <strain evidence="2">PDD-24b-2</strain>
    </source>
</reference>
<feature type="region of interest" description="Disordered" evidence="1">
    <location>
        <begin position="1055"/>
        <end position="1405"/>
    </location>
</feature>
<gene>
    <name evidence="2" type="ORF">MKK02DRAFT_38193</name>
</gene>
<feature type="compositionally biased region" description="Gly residues" evidence="1">
    <location>
        <begin position="1347"/>
        <end position="1356"/>
    </location>
</feature>
<keyword evidence="3" id="KW-1185">Reference proteome</keyword>
<feature type="compositionally biased region" description="Low complexity" evidence="1">
    <location>
        <begin position="1055"/>
        <end position="1069"/>
    </location>
</feature>
<feature type="compositionally biased region" description="Low complexity" evidence="1">
    <location>
        <begin position="746"/>
        <end position="768"/>
    </location>
</feature>
<feature type="compositionally biased region" description="Acidic residues" evidence="1">
    <location>
        <begin position="135"/>
        <end position="147"/>
    </location>
</feature>